<dbReference type="EMBL" id="JBHSDC010000029">
    <property type="protein sequence ID" value="MFC4233419.1"/>
    <property type="molecule type" value="Genomic_DNA"/>
</dbReference>
<evidence type="ECO:0000256" key="1">
    <source>
        <dbReference type="ARBA" id="ARBA00007847"/>
    </source>
</evidence>
<protein>
    <submittedName>
        <fullName evidence="3">Aspartate/glutamate racemase family protein</fullName>
    </submittedName>
</protein>
<evidence type="ECO:0000313" key="3">
    <source>
        <dbReference type="EMBL" id="MFC4233419.1"/>
    </source>
</evidence>
<name>A0ABV8Q0R3_9BACT</name>
<dbReference type="PROSITE" id="PS00924">
    <property type="entry name" value="ASP_GLU_RACEMASE_2"/>
    <property type="match status" value="1"/>
</dbReference>
<gene>
    <name evidence="3" type="ORF">ACFOW1_16075</name>
</gene>
<dbReference type="InterPro" id="IPR033134">
    <property type="entry name" value="Asp/Glu_racemase_AS_2"/>
</dbReference>
<keyword evidence="4" id="KW-1185">Reference proteome</keyword>
<accession>A0ABV8Q0R3</accession>
<dbReference type="InterPro" id="IPR015942">
    <property type="entry name" value="Asp/Glu/hydantoin_racemase"/>
</dbReference>
<dbReference type="PANTHER" id="PTHR21198">
    <property type="entry name" value="GLUTAMATE RACEMASE"/>
    <property type="match status" value="1"/>
</dbReference>
<dbReference type="Proteomes" id="UP001595906">
    <property type="component" value="Unassembled WGS sequence"/>
</dbReference>
<dbReference type="NCBIfam" id="TIGR00035">
    <property type="entry name" value="asp_race"/>
    <property type="match status" value="1"/>
</dbReference>
<dbReference type="Gene3D" id="3.40.50.1860">
    <property type="match status" value="2"/>
</dbReference>
<dbReference type="Pfam" id="PF01177">
    <property type="entry name" value="Asp_Glu_race"/>
    <property type="match status" value="1"/>
</dbReference>
<organism evidence="3 4">
    <name type="scientific">Parasediminibacterium paludis</name>
    <dbReference type="NCBI Taxonomy" id="908966"/>
    <lineage>
        <taxon>Bacteria</taxon>
        <taxon>Pseudomonadati</taxon>
        <taxon>Bacteroidota</taxon>
        <taxon>Chitinophagia</taxon>
        <taxon>Chitinophagales</taxon>
        <taxon>Chitinophagaceae</taxon>
        <taxon>Parasediminibacterium</taxon>
    </lineage>
</organism>
<dbReference type="PANTHER" id="PTHR21198:SF7">
    <property type="entry name" value="ASPARTATE-GLUTAMATE RACEMASE FAMILY"/>
    <property type="match status" value="1"/>
</dbReference>
<proteinExistence type="inferred from homology"/>
<dbReference type="RefSeq" id="WP_379015688.1">
    <property type="nucleotide sequence ID" value="NZ_JBHSDC010000029.1"/>
</dbReference>
<keyword evidence="2" id="KW-0413">Isomerase</keyword>
<sequence length="231" mass="25151">MQKTIGIIGGLTWHSTLVYYRLLNQITNERLGGAFSAKILLYSVNFEEIKQLTYADNWDGIAGIMIDVAQKLEQAGADCILLGANTMHHIADRVSSAIGVPLIHIAEVTANAILTKGLQKVALLGTKYTMQLPFYTRQLKAQGIETILPNEADIEFINTTIYDEMGKGLFLAATKTAYLKIIDDLVAKGAQGVILGCTEIPILIQQTDCDIPLFDTGLLHAIAAVDFALTK</sequence>
<reference evidence="4" key="1">
    <citation type="journal article" date="2019" name="Int. J. Syst. Evol. Microbiol.">
        <title>The Global Catalogue of Microorganisms (GCM) 10K type strain sequencing project: providing services to taxonomists for standard genome sequencing and annotation.</title>
        <authorList>
            <consortium name="The Broad Institute Genomics Platform"/>
            <consortium name="The Broad Institute Genome Sequencing Center for Infectious Disease"/>
            <person name="Wu L."/>
            <person name="Ma J."/>
        </authorList>
    </citation>
    <scope>NUCLEOTIDE SEQUENCE [LARGE SCALE GENOMIC DNA]</scope>
    <source>
        <strain evidence="4">CECT 8010</strain>
    </source>
</reference>
<dbReference type="SUPFAM" id="SSF53681">
    <property type="entry name" value="Aspartate/glutamate racemase"/>
    <property type="match status" value="2"/>
</dbReference>
<dbReference type="InterPro" id="IPR004380">
    <property type="entry name" value="Asp_race"/>
</dbReference>
<comment type="similarity">
    <text evidence="1">Belongs to the aspartate/glutamate racemases family.</text>
</comment>
<evidence type="ECO:0000313" key="4">
    <source>
        <dbReference type="Proteomes" id="UP001595906"/>
    </source>
</evidence>
<evidence type="ECO:0000256" key="2">
    <source>
        <dbReference type="ARBA" id="ARBA00023235"/>
    </source>
</evidence>
<comment type="caution">
    <text evidence="3">The sequence shown here is derived from an EMBL/GenBank/DDBJ whole genome shotgun (WGS) entry which is preliminary data.</text>
</comment>
<dbReference type="InterPro" id="IPR001920">
    <property type="entry name" value="Asp/Glu_race"/>
</dbReference>